<evidence type="ECO:0000256" key="7">
    <source>
        <dbReference type="ARBA" id="ARBA00022827"/>
    </source>
</evidence>
<evidence type="ECO:0000256" key="8">
    <source>
        <dbReference type="ARBA" id="ARBA00022857"/>
    </source>
</evidence>
<sequence>MLRTKANIAKAVDIPGFIYQLSFAKEKNFSRIFPDRSEMLSYMNRVADRYGINQHIQFNMNWVSSTWLEDRKCWIIELRDTRTGRCSIQECKILVGAIGHQVDPKPFDAPGIHGFQGNIVYASRWPEGLDLKDKNVVVLGNGSTAVQVIPNILKDVRKCTQIQRIITFAIVELFYPLLGRRIPSMARNHSKNCGVPEKYKELLTPKFTPGCKRIVFAPDYLQCLKNPKVELVQDEIVRLSAKSVITESGHEYQCDVLILCHGFKAETFYYPLKGRNGLTPPKHWDKAGGPSCYKGCAMNGFPNFFSIRGPNLSSGHQSLIHFIESTTALILNVAAPLVEGKAEVVEVESEAERSYVRRVQAACKRGFWGRDCHTFYVTKEGWNHTVYPWTPYWLYFHRFPVKSHWIVKPSTTKI</sequence>
<evidence type="ECO:0000256" key="3">
    <source>
        <dbReference type="ARBA" id="ARBA00007588"/>
    </source>
</evidence>
<dbReference type="InterPro" id="IPR025700">
    <property type="entry name" value="Lys/Orn_oxygenase"/>
</dbReference>
<evidence type="ECO:0000313" key="12">
    <source>
        <dbReference type="EMBL" id="CAF9921491.1"/>
    </source>
</evidence>
<evidence type="ECO:0000256" key="2">
    <source>
        <dbReference type="ARBA" id="ARBA00004924"/>
    </source>
</evidence>
<comment type="similarity">
    <text evidence="3">Belongs to the lysine N(6)-hydroxylase/L-ornithine N(5)-oxygenase family.</text>
</comment>
<dbReference type="Pfam" id="PF13434">
    <property type="entry name" value="Lys_Orn_oxgnase"/>
    <property type="match status" value="1"/>
</dbReference>
<dbReference type="Proteomes" id="UP000664521">
    <property type="component" value="Unassembled WGS sequence"/>
</dbReference>
<keyword evidence="8" id="KW-0521">NADP</keyword>
<evidence type="ECO:0000256" key="1">
    <source>
        <dbReference type="ARBA" id="ARBA00001974"/>
    </source>
</evidence>
<comment type="catalytic activity">
    <reaction evidence="11">
        <text>L-ornithine + NADH + O2 = N(5)-hydroxy-L-ornithine + NAD(+) + H2O</text>
        <dbReference type="Rhea" id="RHEA:41512"/>
        <dbReference type="ChEBI" id="CHEBI:15377"/>
        <dbReference type="ChEBI" id="CHEBI:15379"/>
        <dbReference type="ChEBI" id="CHEBI:46911"/>
        <dbReference type="ChEBI" id="CHEBI:57540"/>
        <dbReference type="ChEBI" id="CHEBI:57945"/>
        <dbReference type="ChEBI" id="CHEBI:78275"/>
        <dbReference type="EC" id="1.14.13.196"/>
    </reaction>
</comment>
<comment type="pathway">
    <text evidence="2">Siderophore biosynthesis.</text>
</comment>
<evidence type="ECO:0000256" key="10">
    <source>
        <dbReference type="ARBA" id="ARBA00047598"/>
    </source>
</evidence>
<keyword evidence="7" id="KW-0274">FAD</keyword>
<dbReference type="SUPFAM" id="SSF51905">
    <property type="entry name" value="FAD/NAD(P)-binding domain"/>
    <property type="match status" value="2"/>
</dbReference>
<evidence type="ECO:0000256" key="9">
    <source>
        <dbReference type="ARBA" id="ARBA00023002"/>
    </source>
</evidence>
<dbReference type="OrthoDB" id="74360at2759"/>
<keyword evidence="6" id="KW-0285">Flavoprotein</keyword>
<dbReference type="PANTHER" id="PTHR42877">
    <property type="entry name" value="L-ORNITHINE N(5)-MONOOXYGENASE-RELATED"/>
    <property type="match status" value="1"/>
</dbReference>
<accession>A0A8H3F8Q4</accession>
<protein>
    <recommendedName>
        <fullName evidence="5">L-ornithine N(5)-monooxygenase [NAD(P)H]</fullName>
        <ecNumber evidence="5">1.14.13.196</ecNumber>
    </recommendedName>
</protein>
<comment type="caution">
    <text evidence="12">The sequence shown here is derived from an EMBL/GenBank/DDBJ whole genome shotgun (WGS) entry which is preliminary data.</text>
</comment>
<dbReference type="Gene3D" id="3.50.50.60">
    <property type="entry name" value="FAD/NAD(P)-binding domain"/>
    <property type="match status" value="2"/>
</dbReference>
<evidence type="ECO:0000313" key="13">
    <source>
        <dbReference type="Proteomes" id="UP000664521"/>
    </source>
</evidence>
<dbReference type="EMBL" id="CAJPDS010000028">
    <property type="protein sequence ID" value="CAF9921491.1"/>
    <property type="molecule type" value="Genomic_DNA"/>
</dbReference>
<organism evidence="12 13">
    <name type="scientific">Heterodermia speciosa</name>
    <dbReference type="NCBI Taxonomy" id="116794"/>
    <lineage>
        <taxon>Eukaryota</taxon>
        <taxon>Fungi</taxon>
        <taxon>Dikarya</taxon>
        <taxon>Ascomycota</taxon>
        <taxon>Pezizomycotina</taxon>
        <taxon>Lecanoromycetes</taxon>
        <taxon>OSLEUM clade</taxon>
        <taxon>Lecanoromycetidae</taxon>
        <taxon>Caliciales</taxon>
        <taxon>Physciaceae</taxon>
        <taxon>Heterodermia</taxon>
    </lineage>
</organism>
<comment type="similarity">
    <text evidence="4">Belongs to the FAD-binding monooxygenase family.</text>
</comment>
<keyword evidence="13" id="KW-1185">Reference proteome</keyword>
<dbReference type="EC" id="1.14.13.196" evidence="5"/>
<keyword evidence="9" id="KW-0560">Oxidoreductase</keyword>
<dbReference type="AlphaFoldDB" id="A0A8H3F8Q4"/>
<dbReference type="GO" id="GO:0016491">
    <property type="term" value="F:oxidoreductase activity"/>
    <property type="evidence" value="ECO:0007669"/>
    <property type="project" value="UniProtKB-KW"/>
</dbReference>
<proteinExistence type="inferred from homology"/>
<dbReference type="PANTHER" id="PTHR42877:SF5">
    <property type="entry name" value="L-ORNITHINE N(5)-MONOOXYGENASE-RELATED"/>
    <property type="match status" value="1"/>
</dbReference>
<reference evidence="12" key="1">
    <citation type="submission" date="2021-03" db="EMBL/GenBank/DDBJ databases">
        <authorList>
            <person name="Tagirdzhanova G."/>
        </authorList>
    </citation>
    <scope>NUCLEOTIDE SEQUENCE</scope>
</reference>
<evidence type="ECO:0000256" key="11">
    <source>
        <dbReference type="ARBA" id="ARBA00049248"/>
    </source>
</evidence>
<dbReference type="InterPro" id="IPR051209">
    <property type="entry name" value="FAD-bind_Monooxygenase_sf"/>
</dbReference>
<evidence type="ECO:0000256" key="6">
    <source>
        <dbReference type="ARBA" id="ARBA00022630"/>
    </source>
</evidence>
<evidence type="ECO:0000256" key="5">
    <source>
        <dbReference type="ARBA" id="ARBA00012881"/>
    </source>
</evidence>
<gene>
    <name evidence="12" type="ORF">HETSPECPRED_004565</name>
</gene>
<dbReference type="InterPro" id="IPR036188">
    <property type="entry name" value="FAD/NAD-bd_sf"/>
</dbReference>
<comment type="cofactor">
    <cofactor evidence="1">
        <name>FAD</name>
        <dbReference type="ChEBI" id="CHEBI:57692"/>
    </cofactor>
</comment>
<evidence type="ECO:0000256" key="4">
    <source>
        <dbReference type="ARBA" id="ARBA00010139"/>
    </source>
</evidence>
<comment type="catalytic activity">
    <reaction evidence="10">
        <text>L-ornithine + NADPH + O2 = N(5)-hydroxy-L-ornithine + NADP(+) + H2O</text>
        <dbReference type="Rhea" id="RHEA:41508"/>
        <dbReference type="ChEBI" id="CHEBI:15377"/>
        <dbReference type="ChEBI" id="CHEBI:15379"/>
        <dbReference type="ChEBI" id="CHEBI:46911"/>
        <dbReference type="ChEBI" id="CHEBI:57783"/>
        <dbReference type="ChEBI" id="CHEBI:58349"/>
        <dbReference type="ChEBI" id="CHEBI:78275"/>
        <dbReference type="EC" id="1.14.13.196"/>
    </reaction>
</comment>
<name>A0A8H3F8Q4_9LECA</name>